<dbReference type="Proteomes" id="UP000598174">
    <property type="component" value="Unassembled WGS sequence"/>
</dbReference>
<evidence type="ECO:0000313" key="2">
    <source>
        <dbReference type="Proteomes" id="UP000598174"/>
    </source>
</evidence>
<keyword evidence="2" id="KW-1185">Reference proteome</keyword>
<dbReference type="RefSeq" id="WP_203817617.1">
    <property type="nucleotide sequence ID" value="NZ_BAAABP010000032.1"/>
</dbReference>
<organism evidence="1 2">
    <name type="scientific">Paractinoplanes ferrugineus</name>
    <dbReference type="NCBI Taxonomy" id="113564"/>
    <lineage>
        <taxon>Bacteria</taxon>
        <taxon>Bacillati</taxon>
        <taxon>Actinomycetota</taxon>
        <taxon>Actinomycetes</taxon>
        <taxon>Micromonosporales</taxon>
        <taxon>Micromonosporaceae</taxon>
        <taxon>Paractinoplanes</taxon>
    </lineage>
</organism>
<sequence length="113" mass="11828">MKLKLTKRQITIIAVAAIAVLALLVSRGRKVDSGPEGIDAHARQACSDFAAGYPKAKAKAARLTLADRVTANSSKSDNDLIRKRAATMGASANDSDTEWRAAADALTSACRTG</sequence>
<evidence type="ECO:0000313" key="1">
    <source>
        <dbReference type="EMBL" id="GIE11089.1"/>
    </source>
</evidence>
<comment type="caution">
    <text evidence="1">The sequence shown here is derived from an EMBL/GenBank/DDBJ whole genome shotgun (WGS) entry which is preliminary data.</text>
</comment>
<accession>A0A919MDZ2</accession>
<dbReference type="EMBL" id="BOMM01000022">
    <property type="protein sequence ID" value="GIE11089.1"/>
    <property type="molecule type" value="Genomic_DNA"/>
</dbReference>
<name>A0A919MDZ2_9ACTN</name>
<gene>
    <name evidence="1" type="ORF">Afe05nite_29290</name>
</gene>
<dbReference type="AlphaFoldDB" id="A0A919MDZ2"/>
<proteinExistence type="predicted"/>
<reference evidence="1" key="1">
    <citation type="submission" date="2021-01" db="EMBL/GenBank/DDBJ databases">
        <title>Whole genome shotgun sequence of Actinoplanes ferrugineus NBRC 15555.</title>
        <authorList>
            <person name="Komaki H."/>
            <person name="Tamura T."/>
        </authorList>
    </citation>
    <scope>NUCLEOTIDE SEQUENCE</scope>
    <source>
        <strain evidence="1">NBRC 15555</strain>
    </source>
</reference>
<protein>
    <submittedName>
        <fullName evidence="1">Uncharacterized protein</fullName>
    </submittedName>
</protein>